<organism evidence="3 4">
    <name type="scientific">Pseudokineococcus lusitanus</name>
    <dbReference type="NCBI Taxonomy" id="763993"/>
    <lineage>
        <taxon>Bacteria</taxon>
        <taxon>Bacillati</taxon>
        <taxon>Actinomycetota</taxon>
        <taxon>Actinomycetes</taxon>
        <taxon>Kineosporiales</taxon>
        <taxon>Kineosporiaceae</taxon>
        <taxon>Pseudokineococcus</taxon>
    </lineage>
</organism>
<dbReference type="EMBL" id="RJKN01000003">
    <property type="protein sequence ID" value="ROP43998.1"/>
    <property type="molecule type" value="Genomic_DNA"/>
</dbReference>
<evidence type="ECO:0000256" key="1">
    <source>
        <dbReference type="SAM" id="MobiDB-lite"/>
    </source>
</evidence>
<keyword evidence="2" id="KW-0812">Transmembrane</keyword>
<name>A0A3N1HN95_9ACTN</name>
<comment type="caution">
    <text evidence="3">The sequence shown here is derived from an EMBL/GenBank/DDBJ whole genome shotgun (WGS) entry which is preliminary data.</text>
</comment>
<proteinExistence type="predicted"/>
<gene>
    <name evidence="3" type="ORF">EDC03_1595</name>
</gene>
<reference evidence="3 4" key="1">
    <citation type="journal article" date="2015" name="Stand. Genomic Sci.">
        <title>Genomic Encyclopedia of Bacterial and Archaeal Type Strains, Phase III: the genomes of soil and plant-associated and newly described type strains.</title>
        <authorList>
            <person name="Whitman W.B."/>
            <person name="Woyke T."/>
            <person name="Klenk H.P."/>
            <person name="Zhou Y."/>
            <person name="Lilburn T.G."/>
            <person name="Beck B.J."/>
            <person name="De Vos P."/>
            <person name="Vandamme P."/>
            <person name="Eisen J.A."/>
            <person name="Garrity G."/>
            <person name="Hugenholtz P."/>
            <person name="Kyrpides N.C."/>
        </authorList>
    </citation>
    <scope>NUCLEOTIDE SEQUENCE [LARGE SCALE GENOMIC DNA]</scope>
    <source>
        <strain evidence="3 4">CECT 7306</strain>
    </source>
</reference>
<feature type="transmembrane region" description="Helical" evidence="2">
    <location>
        <begin position="58"/>
        <end position="76"/>
    </location>
</feature>
<dbReference type="InterPro" id="IPR025443">
    <property type="entry name" value="DUF4307"/>
</dbReference>
<protein>
    <submittedName>
        <fullName evidence="3">Uncharacterized protein DUF4307</fullName>
    </submittedName>
</protein>
<feature type="region of interest" description="Disordered" evidence="1">
    <location>
        <begin position="1"/>
        <end position="49"/>
    </location>
</feature>
<feature type="compositionally biased region" description="Basic and acidic residues" evidence="1">
    <location>
        <begin position="31"/>
        <end position="42"/>
    </location>
</feature>
<evidence type="ECO:0000313" key="4">
    <source>
        <dbReference type="Proteomes" id="UP000276232"/>
    </source>
</evidence>
<dbReference type="Pfam" id="PF14155">
    <property type="entry name" value="DUF4307"/>
    <property type="match status" value="1"/>
</dbReference>
<keyword evidence="2" id="KW-0472">Membrane</keyword>
<dbReference type="InParanoid" id="A0A3N1HN95"/>
<dbReference type="AlphaFoldDB" id="A0A3N1HN95"/>
<keyword evidence="2" id="KW-1133">Transmembrane helix</keyword>
<dbReference type="Proteomes" id="UP000276232">
    <property type="component" value="Unassembled WGS sequence"/>
</dbReference>
<feature type="compositionally biased region" description="Low complexity" evidence="1">
    <location>
        <begin position="19"/>
        <end position="30"/>
    </location>
</feature>
<sequence>MDDGTDRAAQPPRGGAGTGTEEVTVGTTTDRATRARLDERYGRTRPSGARSPLARRRLLVALGVLALLAALGWAAWAGSGLAAQQRVSSQVIGFTEPTDSSVTLTFQVTKDPEGTVRCDVRAMAEDFTTVGWRTVELGPADDDVVARQVEIRTQQRAVSAEVMGCEAVEG</sequence>
<evidence type="ECO:0000256" key="2">
    <source>
        <dbReference type="SAM" id="Phobius"/>
    </source>
</evidence>
<keyword evidence="4" id="KW-1185">Reference proteome</keyword>
<accession>A0A3N1HN95</accession>
<evidence type="ECO:0000313" key="3">
    <source>
        <dbReference type="EMBL" id="ROP43998.1"/>
    </source>
</evidence>